<evidence type="ECO:0000313" key="3">
    <source>
        <dbReference type="Proteomes" id="UP000352246"/>
    </source>
</evidence>
<dbReference type="SUPFAM" id="SSF52540">
    <property type="entry name" value="P-loop containing nucleoside triphosphate hydrolases"/>
    <property type="match status" value="1"/>
</dbReference>
<protein>
    <submittedName>
        <fullName evidence="2">AAA family ATPase</fullName>
    </submittedName>
</protein>
<evidence type="ECO:0000313" key="2">
    <source>
        <dbReference type="EMBL" id="ECH7212759.1"/>
    </source>
</evidence>
<dbReference type="Proteomes" id="UP000352246">
    <property type="component" value="Unassembled WGS sequence"/>
</dbReference>
<name>A0A9W5CBK4_LISMN</name>
<dbReference type="InterPro" id="IPR038729">
    <property type="entry name" value="Rad50/SbcC_AAA"/>
</dbReference>
<reference evidence="2 3" key="1">
    <citation type="submission" date="2019-07" db="EMBL/GenBank/DDBJ databases">
        <authorList>
            <consortium name="GenomeTrakr: Next Generation Sequencing Network for Food Pathogen Tracability"/>
        </authorList>
    </citation>
    <scope>NUCLEOTIDE SEQUENCE [LARGE SCALE GENOMIC DNA]</scope>
    <source>
        <strain evidence="2 3">FDA00014472</strain>
    </source>
</reference>
<dbReference type="Pfam" id="PF13476">
    <property type="entry name" value="AAA_23"/>
    <property type="match status" value="1"/>
</dbReference>
<proteinExistence type="predicted"/>
<dbReference type="AlphaFoldDB" id="A0A9W5CBK4"/>
<comment type="caution">
    <text evidence="2">The sequence shown here is derived from an EMBL/GenBank/DDBJ whole genome shotgun (WGS) entry which is preliminary data.</text>
</comment>
<accession>A0A9W5CBK4</accession>
<dbReference type="EMBL" id="AAISWI010000035">
    <property type="protein sequence ID" value="ECH7212759.1"/>
    <property type="molecule type" value="Genomic_DNA"/>
</dbReference>
<organism evidence="2 3">
    <name type="scientific">Listeria monocytogenes</name>
    <dbReference type="NCBI Taxonomy" id="1639"/>
    <lineage>
        <taxon>Bacteria</taxon>
        <taxon>Bacillati</taxon>
        <taxon>Bacillota</taxon>
        <taxon>Bacilli</taxon>
        <taxon>Bacillales</taxon>
        <taxon>Listeriaceae</taxon>
        <taxon>Listeria</taxon>
    </lineage>
</organism>
<feature type="domain" description="Rad50/SbcC-type AAA" evidence="1">
    <location>
        <begin position="136"/>
        <end position="179"/>
    </location>
</feature>
<evidence type="ECO:0000259" key="1">
    <source>
        <dbReference type="Pfam" id="PF13476"/>
    </source>
</evidence>
<gene>
    <name evidence="2" type="ORF">FPL45_15635</name>
</gene>
<dbReference type="InterPro" id="IPR027417">
    <property type="entry name" value="P-loop_NTPase"/>
</dbReference>
<feature type="non-terminal residue" evidence="2">
    <location>
        <position position="248"/>
    </location>
</feature>
<sequence length="248" mass="27679">MEELNSYDKGYFILMAHIEQRSGFLKECDGGLIESLAQKTYFKNSVLGFQKGRTRDKIKQLEQWMGYKLPYIEGSDCKSIDEIGKGDKKCYVKIGDSNFDSVALAFKDFKNRISLEKSTSSHGFIRSVEFLGGKLDGKKIYLSPELNCLIGIRGSGKSSIIEAIRYALDIPPSNSDNDYKREVVKNLLGSGGQVILELQDNYGNLYRIKRILGEDPHVTDMDDKGVGAKIGSILSAPLYFGQKDLSAM</sequence>
<dbReference type="GO" id="GO:0016887">
    <property type="term" value="F:ATP hydrolysis activity"/>
    <property type="evidence" value="ECO:0007669"/>
    <property type="project" value="InterPro"/>
</dbReference>
<dbReference type="Gene3D" id="3.40.50.300">
    <property type="entry name" value="P-loop containing nucleotide triphosphate hydrolases"/>
    <property type="match status" value="1"/>
</dbReference>
<dbReference type="GO" id="GO:0006302">
    <property type="term" value="P:double-strand break repair"/>
    <property type="evidence" value="ECO:0007669"/>
    <property type="project" value="InterPro"/>
</dbReference>